<dbReference type="EMBL" id="JAALDL010000004">
    <property type="protein sequence ID" value="NGN97620.1"/>
    <property type="molecule type" value="Genomic_DNA"/>
</dbReference>
<dbReference type="RefSeq" id="WP_165012620.1">
    <property type="nucleotide sequence ID" value="NZ_JAALDL010000004.1"/>
</dbReference>
<reference evidence="2 3" key="1">
    <citation type="submission" date="2020-02" db="EMBL/GenBank/DDBJ databases">
        <title>The draft genome of Grimontia sedimenta sp. nov., isolated from benthic sediments near coral reefs south of Kuwait.</title>
        <authorList>
            <person name="Mahmoud H.M."/>
            <person name="Jose L."/>
            <person name="Eapen S."/>
        </authorList>
    </citation>
    <scope>NUCLEOTIDE SEQUENCE [LARGE SCALE GENOMIC DNA]</scope>
    <source>
        <strain evidence="2 3">S25</strain>
    </source>
</reference>
<comment type="caution">
    <text evidence="2">The sequence shown here is derived from an EMBL/GenBank/DDBJ whole genome shotgun (WGS) entry which is preliminary data.</text>
</comment>
<name>A0A6M1RBQ8_9GAMM</name>
<protein>
    <submittedName>
        <fullName evidence="2">Uncharacterized protein</fullName>
    </submittedName>
</protein>
<feature type="transmembrane region" description="Helical" evidence="1">
    <location>
        <begin position="61"/>
        <end position="85"/>
    </location>
</feature>
<evidence type="ECO:0000313" key="3">
    <source>
        <dbReference type="Proteomes" id="UP000473008"/>
    </source>
</evidence>
<dbReference type="AlphaFoldDB" id="A0A6M1RBQ8"/>
<feature type="transmembrane region" description="Helical" evidence="1">
    <location>
        <begin position="109"/>
        <end position="127"/>
    </location>
</feature>
<gene>
    <name evidence="2" type="ORF">G5S52_08040</name>
</gene>
<keyword evidence="3" id="KW-1185">Reference proteome</keyword>
<feature type="transmembrane region" description="Helical" evidence="1">
    <location>
        <begin position="139"/>
        <end position="162"/>
    </location>
</feature>
<accession>A0A6M1RBQ8</accession>
<feature type="transmembrane region" description="Helical" evidence="1">
    <location>
        <begin position="32"/>
        <end position="49"/>
    </location>
</feature>
<evidence type="ECO:0000313" key="2">
    <source>
        <dbReference type="EMBL" id="NGN97620.1"/>
    </source>
</evidence>
<keyword evidence="1" id="KW-0812">Transmembrane</keyword>
<proteinExistence type="predicted"/>
<organism evidence="2 3">
    <name type="scientific">Grimontia sedimenti</name>
    <dbReference type="NCBI Taxonomy" id="2711294"/>
    <lineage>
        <taxon>Bacteria</taxon>
        <taxon>Pseudomonadati</taxon>
        <taxon>Pseudomonadota</taxon>
        <taxon>Gammaproteobacteria</taxon>
        <taxon>Vibrionales</taxon>
        <taxon>Vibrionaceae</taxon>
        <taxon>Grimontia</taxon>
    </lineage>
</organism>
<sequence length="169" mass="18556">MSIFIKCKVAIDNLAANTSDSVSAILARVNWLYVRLIFIAAGVVSQLFVSPNGATEAPPVMWQFVPVAFIFGIVGLQFIIGIQAFNPMSAKVWLRPAWKYNPFSLKQPLQFFHFGGWFILAGSLPYLPAALEGSEESMFLAATPAAFGLGMLVGVRLSVLIYRRKFAHA</sequence>
<keyword evidence="1" id="KW-0472">Membrane</keyword>
<evidence type="ECO:0000256" key="1">
    <source>
        <dbReference type="SAM" id="Phobius"/>
    </source>
</evidence>
<keyword evidence="1" id="KW-1133">Transmembrane helix</keyword>
<dbReference type="Proteomes" id="UP000473008">
    <property type="component" value="Unassembled WGS sequence"/>
</dbReference>